<feature type="region of interest" description="Disordered" evidence="1">
    <location>
        <begin position="70"/>
        <end position="100"/>
    </location>
</feature>
<comment type="caution">
    <text evidence="2">The sequence shown here is derived from an EMBL/GenBank/DDBJ whole genome shotgun (WGS) entry which is preliminary data.</text>
</comment>
<sequence>MLMKHHQRNEPSLSPASSLEVAPYNGAITPGSSLELHGRRRAGEPNYNNLKTSTELLKVLNRIWTLASDRGNRSYTPEMETRSPKQELHTSSLQSCLLAS</sequence>
<dbReference type="AlphaFoldDB" id="A0A8X7S5J3"/>
<feature type="compositionally biased region" description="Polar residues" evidence="1">
    <location>
        <begin position="89"/>
        <end position="100"/>
    </location>
</feature>
<evidence type="ECO:0000313" key="2">
    <source>
        <dbReference type="EMBL" id="KAG2301418.1"/>
    </source>
</evidence>
<protein>
    <submittedName>
        <fullName evidence="2">Uncharacterized protein</fullName>
    </submittedName>
</protein>
<evidence type="ECO:0000256" key="1">
    <source>
        <dbReference type="SAM" id="MobiDB-lite"/>
    </source>
</evidence>
<dbReference type="Proteomes" id="UP000886595">
    <property type="component" value="Unassembled WGS sequence"/>
</dbReference>
<feature type="region of interest" description="Disordered" evidence="1">
    <location>
        <begin position="1"/>
        <end position="48"/>
    </location>
</feature>
<feature type="compositionally biased region" description="Basic and acidic residues" evidence="1">
    <location>
        <begin position="79"/>
        <end position="88"/>
    </location>
</feature>
<evidence type="ECO:0000313" key="3">
    <source>
        <dbReference type="Proteomes" id="UP000886595"/>
    </source>
</evidence>
<gene>
    <name evidence="2" type="ORF">Bca52824_030069</name>
</gene>
<organism evidence="2 3">
    <name type="scientific">Brassica carinata</name>
    <name type="common">Ethiopian mustard</name>
    <name type="synonym">Abyssinian cabbage</name>
    <dbReference type="NCBI Taxonomy" id="52824"/>
    <lineage>
        <taxon>Eukaryota</taxon>
        <taxon>Viridiplantae</taxon>
        <taxon>Streptophyta</taxon>
        <taxon>Embryophyta</taxon>
        <taxon>Tracheophyta</taxon>
        <taxon>Spermatophyta</taxon>
        <taxon>Magnoliopsida</taxon>
        <taxon>eudicotyledons</taxon>
        <taxon>Gunneridae</taxon>
        <taxon>Pentapetalae</taxon>
        <taxon>rosids</taxon>
        <taxon>malvids</taxon>
        <taxon>Brassicales</taxon>
        <taxon>Brassicaceae</taxon>
        <taxon>Brassiceae</taxon>
        <taxon>Brassica</taxon>
    </lineage>
</organism>
<reference evidence="2 3" key="1">
    <citation type="submission" date="2020-02" db="EMBL/GenBank/DDBJ databases">
        <authorList>
            <person name="Ma Q."/>
            <person name="Huang Y."/>
            <person name="Song X."/>
            <person name="Pei D."/>
        </authorList>
    </citation>
    <scope>NUCLEOTIDE SEQUENCE [LARGE SCALE GENOMIC DNA]</scope>
    <source>
        <strain evidence="2">Sxm20200214</strain>
        <tissue evidence="2">Leaf</tissue>
    </source>
</reference>
<keyword evidence="3" id="KW-1185">Reference proteome</keyword>
<dbReference type="EMBL" id="JAAMPC010000007">
    <property type="protein sequence ID" value="KAG2301418.1"/>
    <property type="molecule type" value="Genomic_DNA"/>
</dbReference>
<proteinExistence type="predicted"/>
<name>A0A8X7S5J3_BRACI</name>
<accession>A0A8X7S5J3</accession>